<feature type="domain" description="CWH43-like N-terminal" evidence="12">
    <location>
        <begin position="17"/>
        <end position="226"/>
    </location>
</feature>
<keyword evidence="6" id="KW-0333">Golgi apparatus</keyword>
<comment type="function">
    <text evidence="8">Involved in the fatty acid remodeling steps of GPI-anchor maturation where the unsaturated acyl chain at sn-2 of inositol phosphate is replaced by a saturated stearoyl chain. May catalyze the second step of the fatty acid remodeling, by reacylating a lyso-GPI intermediate at sn-2 of inositol phosphate by a saturated chain. The fatty acid remodeling steps is critical for the integration of GPI-APs into lipid rafts.</text>
</comment>
<evidence type="ECO:0000256" key="7">
    <source>
        <dbReference type="ARBA" id="ARBA00023136"/>
    </source>
</evidence>
<dbReference type="GO" id="GO:0005789">
    <property type="term" value="C:endoplasmic reticulum membrane"/>
    <property type="evidence" value="ECO:0007669"/>
    <property type="project" value="TreeGrafter"/>
</dbReference>
<evidence type="ECO:0000256" key="6">
    <source>
        <dbReference type="ARBA" id="ARBA00023034"/>
    </source>
</evidence>
<evidence type="ECO:0000313" key="13">
    <source>
        <dbReference type="EMBL" id="CAB3264806.1"/>
    </source>
</evidence>
<proteinExistence type="evidence at transcript level"/>
<keyword evidence="3" id="KW-0337">GPI-anchor biosynthesis</keyword>
<dbReference type="AlphaFoldDB" id="A0A6F9DPA1"/>
<evidence type="ECO:0000256" key="9">
    <source>
        <dbReference type="ARBA" id="ARBA00093632"/>
    </source>
</evidence>
<name>A0A6F9DPA1_9ASCI</name>
<dbReference type="PANTHER" id="PTHR12892:SF11">
    <property type="entry name" value="POST-GPI ATTACHMENT TO PROTEINS FACTOR 2"/>
    <property type="match status" value="1"/>
</dbReference>
<evidence type="ECO:0000259" key="12">
    <source>
        <dbReference type="Pfam" id="PF10277"/>
    </source>
</evidence>
<keyword evidence="5 11" id="KW-1133">Transmembrane helix</keyword>
<comment type="subcellular location">
    <subcellularLocation>
        <location evidence="1">Golgi apparatus membrane</location>
        <topology evidence="1">Multi-pass membrane protein</topology>
    </subcellularLocation>
</comment>
<dbReference type="InterPro" id="IPR019402">
    <property type="entry name" value="CWH43_N"/>
</dbReference>
<sequence>MKQAELVGMSMFAAGTITVLLPFFALTFAIVWSLLFAFDASTRTHCHVPNYLPTVSAAIGLTPQAYVWRACIGISTTPRLIALWMYRSYLRQSQLDATALLKPFHRLLSLVMLTGHFVEIWALLVLSVISSTENGDLHEYAFITFMVGGITSMITDSLNKTTLVLNERERQMAKRKLIFCILNITSFVWAVVFYFQHNWYCKPGVYTLFAFFEYIVILSNMGFYYTQKLEMVDYRITVVDPDGNKIG</sequence>
<dbReference type="GO" id="GO:0006506">
    <property type="term" value="P:GPI anchor biosynthetic process"/>
    <property type="evidence" value="ECO:0007669"/>
    <property type="project" value="UniProtKB-KW"/>
</dbReference>
<reference evidence="13" key="1">
    <citation type="submission" date="2020-04" db="EMBL/GenBank/DDBJ databases">
        <authorList>
            <person name="Neveu A P."/>
        </authorList>
    </citation>
    <scope>NUCLEOTIDE SEQUENCE</scope>
    <source>
        <tissue evidence="13">Whole embryo</tissue>
    </source>
</reference>
<feature type="transmembrane region" description="Helical" evidence="11">
    <location>
        <begin position="107"/>
        <end position="129"/>
    </location>
</feature>
<keyword evidence="4 11" id="KW-0812">Transmembrane</keyword>
<keyword evidence="7 11" id="KW-0472">Membrane</keyword>
<dbReference type="EMBL" id="LR788944">
    <property type="protein sequence ID" value="CAB3264806.1"/>
    <property type="molecule type" value="mRNA"/>
</dbReference>
<gene>
    <name evidence="13" type="primary">Pgap2</name>
</gene>
<evidence type="ECO:0000256" key="10">
    <source>
        <dbReference type="ARBA" id="ARBA00093676"/>
    </source>
</evidence>
<feature type="transmembrane region" description="Helical" evidence="11">
    <location>
        <begin position="203"/>
        <end position="225"/>
    </location>
</feature>
<evidence type="ECO:0000256" key="8">
    <source>
        <dbReference type="ARBA" id="ARBA00093421"/>
    </source>
</evidence>
<evidence type="ECO:0000256" key="1">
    <source>
        <dbReference type="ARBA" id="ARBA00004653"/>
    </source>
</evidence>
<accession>A0A6F9DPA1</accession>
<evidence type="ECO:0000256" key="2">
    <source>
        <dbReference type="ARBA" id="ARBA00007414"/>
    </source>
</evidence>
<dbReference type="GO" id="GO:0000139">
    <property type="term" value="C:Golgi membrane"/>
    <property type="evidence" value="ECO:0007669"/>
    <property type="project" value="UniProtKB-SubCell"/>
</dbReference>
<feature type="transmembrane region" description="Helical" evidence="11">
    <location>
        <begin position="141"/>
        <end position="165"/>
    </location>
</feature>
<dbReference type="PANTHER" id="PTHR12892">
    <property type="entry name" value="FGF RECEPTOR ACTIVATING PROTEIN 1"/>
    <property type="match status" value="1"/>
</dbReference>
<evidence type="ECO:0000256" key="4">
    <source>
        <dbReference type="ARBA" id="ARBA00022692"/>
    </source>
</evidence>
<protein>
    <recommendedName>
        <fullName evidence="9">Acyltransferase PGAP2</fullName>
    </recommendedName>
    <alternativeName>
        <fullName evidence="10">Post-GPI attachment to proteins factor 2</fullName>
    </alternativeName>
</protein>
<feature type="transmembrane region" description="Helical" evidence="11">
    <location>
        <begin position="12"/>
        <end position="35"/>
    </location>
</feature>
<feature type="transmembrane region" description="Helical" evidence="11">
    <location>
        <begin position="177"/>
        <end position="197"/>
    </location>
</feature>
<dbReference type="InterPro" id="IPR039545">
    <property type="entry name" value="PGAP2"/>
</dbReference>
<dbReference type="Pfam" id="PF10277">
    <property type="entry name" value="Frag1"/>
    <property type="match status" value="1"/>
</dbReference>
<organism evidence="13">
    <name type="scientific">Phallusia mammillata</name>
    <dbReference type="NCBI Taxonomy" id="59560"/>
    <lineage>
        <taxon>Eukaryota</taxon>
        <taxon>Metazoa</taxon>
        <taxon>Chordata</taxon>
        <taxon>Tunicata</taxon>
        <taxon>Ascidiacea</taxon>
        <taxon>Phlebobranchia</taxon>
        <taxon>Ascidiidae</taxon>
        <taxon>Phallusia</taxon>
    </lineage>
</organism>
<evidence type="ECO:0000256" key="5">
    <source>
        <dbReference type="ARBA" id="ARBA00022989"/>
    </source>
</evidence>
<comment type="similarity">
    <text evidence="2">Belongs to the PGAP2 family.</text>
</comment>
<evidence type="ECO:0000256" key="11">
    <source>
        <dbReference type="SAM" id="Phobius"/>
    </source>
</evidence>
<evidence type="ECO:0000256" key="3">
    <source>
        <dbReference type="ARBA" id="ARBA00022502"/>
    </source>
</evidence>